<dbReference type="GO" id="GO:0005737">
    <property type="term" value="C:cytoplasm"/>
    <property type="evidence" value="ECO:0007669"/>
    <property type="project" value="TreeGrafter"/>
</dbReference>
<name>A0A0K6IT74_9GAMM</name>
<dbReference type="GO" id="GO:1903189">
    <property type="term" value="P:glyoxal metabolic process"/>
    <property type="evidence" value="ECO:0007669"/>
    <property type="project" value="TreeGrafter"/>
</dbReference>
<proteinExistence type="predicted"/>
<dbReference type="Proteomes" id="UP000182769">
    <property type="component" value="Unassembled WGS sequence"/>
</dbReference>
<feature type="domain" description="DJ-1/PfpI" evidence="2">
    <location>
        <begin position="3"/>
        <end position="166"/>
    </location>
</feature>
<dbReference type="RefSeq" id="WP_055464497.1">
    <property type="nucleotide sequence ID" value="NZ_CYHG01000016.1"/>
</dbReference>
<dbReference type="InterPro" id="IPR002818">
    <property type="entry name" value="DJ-1/PfpI"/>
</dbReference>
<dbReference type="InterPro" id="IPR029062">
    <property type="entry name" value="Class_I_gatase-like"/>
</dbReference>
<dbReference type="PANTHER" id="PTHR48094:SF12">
    <property type="entry name" value="PARKINSON DISEASE PROTEIN 7 HOMOLOG"/>
    <property type="match status" value="1"/>
</dbReference>
<dbReference type="SUPFAM" id="SSF52317">
    <property type="entry name" value="Class I glutamine amidotransferase-like"/>
    <property type="match status" value="1"/>
</dbReference>
<dbReference type="Gene3D" id="3.40.50.880">
    <property type="match status" value="1"/>
</dbReference>
<dbReference type="CDD" id="cd03135">
    <property type="entry name" value="GATase1_DJ-1"/>
    <property type="match status" value="1"/>
</dbReference>
<accession>A0A0K6IT74</accession>
<dbReference type="EMBL" id="CYHG01000016">
    <property type="protein sequence ID" value="CUB06264.1"/>
    <property type="molecule type" value="Genomic_DNA"/>
</dbReference>
<keyword evidence="1" id="KW-0677">Repeat</keyword>
<dbReference type="InterPro" id="IPR050325">
    <property type="entry name" value="Prot/Nucl_acid_deglycase"/>
</dbReference>
<protein>
    <submittedName>
        <fullName evidence="3">DJ-1 family protein</fullName>
    </submittedName>
</protein>
<keyword evidence="4" id="KW-1185">Reference proteome</keyword>
<organism evidence="3 4">
    <name type="scientific">Marinomonas fungiae</name>
    <dbReference type="NCBI Taxonomy" id="1137284"/>
    <lineage>
        <taxon>Bacteria</taxon>
        <taxon>Pseudomonadati</taxon>
        <taxon>Pseudomonadota</taxon>
        <taxon>Gammaproteobacteria</taxon>
        <taxon>Oceanospirillales</taxon>
        <taxon>Oceanospirillaceae</taxon>
        <taxon>Marinomonas</taxon>
    </lineage>
</organism>
<dbReference type="STRING" id="1137284.GCA_001418205_03485"/>
<dbReference type="Pfam" id="PF01965">
    <property type="entry name" value="DJ-1_PfpI"/>
    <property type="match status" value="1"/>
</dbReference>
<dbReference type="FunFam" id="3.40.50.880:FF:000015">
    <property type="entry name" value="Protein DJ-1 homolog C"/>
    <property type="match status" value="1"/>
</dbReference>
<evidence type="ECO:0000256" key="1">
    <source>
        <dbReference type="ARBA" id="ARBA00022737"/>
    </source>
</evidence>
<dbReference type="OrthoDB" id="9803764at2"/>
<dbReference type="NCBIfam" id="TIGR01383">
    <property type="entry name" value="not_thiJ"/>
    <property type="match status" value="1"/>
</dbReference>
<evidence type="ECO:0000313" key="4">
    <source>
        <dbReference type="Proteomes" id="UP000182769"/>
    </source>
</evidence>
<gene>
    <name evidence="3" type="ORF">Ga0061065_11654</name>
</gene>
<sequence length="183" mass="19117">MTTVLVPIANGSEDIEAITIIDVLRRGGAEVTVASVHEEKQIKAANGTNIVADVLLTDVAEQMYDAIVLPGGMPGAEHLRDSKLLIDMLEKHDIQDALLAAICASPAVVFGTHGFVVDKQATCYPGFEAGLTGAEYIVDQPVVMDGNVITGQGPAMAMAFSLAVLASLQGIDKTQEVAQGLLC</sequence>
<reference evidence="4" key="1">
    <citation type="submission" date="2015-08" db="EMBL/GenBank/DDBJ databases">
        <authorList>
            <person name="Varghese N."/>
        </authorList>
    </citation>
    <scope>NUCLEOTIDE SEQUENCE [LARGE SCALE GENOMIC DNA]</scope>
    <source>
        <strain evidence="4">JCM 18476</strain>
    </source>
</reference>
<dbReference type="InterPro" id="IPR006287">
    <property type="entry name" value="DJ-1"/>
</dbReference>
<dbReference type="AlphaFoldDB" id="A0A0K6IT74"/>
<evidence type="ECO:0000313" key="3">
    <source>
        <dbReference type="EMBL" id="CUB06264.1"/>
    </source>
</evidence>
<evidence type="ECO:0000259" key="2">
    <source>
        <dbReference type="Pfam" id="PF01965"/>
    </source>
</evidence>
<dbReference type="PANTHER" id="PTHR48094">
    <property type="entry name" value="PROTEIN/NUCLEIC ACID DEGLYCASE DJ-1-RELATED"/>
    <property type="match status" value="1"/>
</dbReference>